<organism evidence="5 6">
    <name type="scientific">Thioalbus denitrificans</name>
    <dbReference type="NCBI Taxonomy" id="547122"/>
    <lineage>
        <taxon>Bacteria</taxon>
        <taxon>Pseudomonadati</taxon>
        <taxon>Pseudomonadota</taxon>
        <taxon>Gammaproteobacteria</taxon>
        <taxon>Chromatiales</taxon>
        <taxon>Ectothiorhodospiraceae</taxon>
        <taxon>Thioalbus</taxon>
    </lineage>
</organism>
<evidence type="ECO:0000313" key="6">
    <source>
        <dbReference type="Proteomes" id="UP000252707"/>
    </source>
</evidence>
<dbReference type="PROSITE" id="PS50042">
    <property type="entry name" value="CNMP_BINDING_3"/>
    <property type="match status" value="1"/>
</dbReference>
<dbReference type="InterPro" id="IPR014710">
    <property type="entry name" value="RmlC-like_jellyroll"/>
</dbReference>
<dbReference type="GO" id="GO:0008773">
    <property type="term" value="F:[protein-PII] uridylyltransferase activity"/>
    <property type="evidence" value="ECO:0007669"/>
    <property type="project" value="InterPro"/>
</dbReference>
<sequence length="623" mass="69737">MDIELIEIRDFLAAHHPFDQLSGDTLETLPKKLELRYMRRGTRIFEPDSENRYMYLVRSGAVEIRDPEDHLLSRLGEGDTFGARSLLRDGRTTNGAVAIEDTLLYLLPGDEFFQLREQNQAFAYYFAPVGAQRLREALHVQSAGQEEGAAYNLTTIPISDMISREPVSLPSTETICAAAQKMTEDRVSSILVVDDGKLVGIVTDRDMRSRCVAARVHCDSPLSVIMTPDPLTVRTRDYAYEALLAMVRHNIRHLPVVDGERVSGMITVTDLIQRRSASPVYVVGDIYKQKNVEQLAEASRQLPRVLLNLVEADATAHSAGRIISSVGEAITVRLLQLAEEQLGPPPVPYAWLAAGSLARMEQTAHSDQDNGLLLSDDYDPEAHGAYFERLARFVNDGLDACGYIYCPGDIMAVNPQWRQPLAAWKRYFAGWIQSPEPKALMHSSIFFDLRALHGDQSLFSELQRHILDLSSKNRIFLAYMAANVLQFQPPLGFFRNFVLIRGGEHDHTLDLKHNGVVPIIDLARVYALAAGVDAVNTQERLDAVAGRGEVSVQGARDLVDALEFISYIRLRHQARLVKQGKQADNFLSPEELSNFDRNHLKDAFAVVRTLQSSLGQRYQVGRF</sequence>
<dbReference type="SMART" id="SM00116">
    <property type="entry name" value="CBS"/>
    <property type="match status" value="2"/>
</dbReference>
<comment type="caution">
    <text evidence="5">The sequence shown here is derived from an EMBL/GenBank/DDBJ whole genome shotgun (WGS) entry which is preliminary data.</text>
</comment>
<accession>A0A369CHM2</accession>
<keyword evidence="2" id="KW-0129">CBS domain</keyword>
<dbReference type="InterPro" id="IPR018490">
    <property type="entry name" value="cNMP-bd_dom_sf"/>
</dbReference>
<feature type="domain" description="CBS" evidence="4">
    <location>
        <begin position="226"/>
        <end position="282"/>
    </location>
</feature>
<feature type="domain" description="CBS" evidence="4">
    <location>
        <begin position="161"/>
        <end position="220"/>
    </location>
</feature>
<dbReference type="Proteomes" id="UP000252707">
    <property type="component" value="Unassembled WGS sequence"/>
</dbReference>
<dbReference type="SUPFAM" id="SSF51206">
    <property type="entry name" value="cAMP-binding domain-like"/>
    <property type="match status" value="1"/>
</dbReference>
<dbReference type="Pfam" id="PF03445">
    <property type="entry name" value="DUF294"/>
    <property type="match status" value="1"/>
</dbReference>
<evidence type="ECO:0000256" key="1">
    <source>
        <dbReference type="ARBA" id="ARBA00022737"/>
    </source>
</evidence>
<dbReference type="PROSITE" id="PS51371">
    <property type="entry name" value="CBS"/>
    <property type="match status" value="2"/>
</dbReference>
<dbReference type="InterPro" id="IPR043519">
    <property type="entry name" value="NT_sf"/>
</dbReference>
<dbReference type="PANTHER" id="PTHR48108">
    <property type="entry name" value="CBS DOMAIN-CONTAINING PROTEIN CBSX2, CHLOROPLASTIC"/>
    <property type="match status" value="1"/>
</dbReference>
<dbReference type="Pfam" id="PF10335">
    <property type="entry name" value="DUF294_C"/>
    <property type="match status" value="1"/>
</dbReference>
<dbReference type="InterPro" id="IPR000644">
    <property type="entry name" value="CBS_dom"/>
</dbReference>
<dbReference type="CDD" id="cd05401">
    <property type="entry name" value="NT_GlnE_GlnD_like"/>
    <property type="match status" value="1"/>
</dbReference>
<dbReference type="CDD" id="cd04587">
    <property type="entry name" value="CBS_pair_CAP-ED_NT_Pol-beta-like_DUF294_assoc"/>
    <property type="match status" value="1"/>
</dbReference>
<dbReference type="RefSeq" id="WP_114278408.1">
    <property type="nucleotide sequence ID" value="NZ_QPJY01000001.1"/>
</dbReference>
<dbReference type="Pfam" id="PF00027">
    <property type="entry name" value="cNMP_binding"/>
    <property type="match status" value="1"/>
</dbReference>
<dbReference type="Gene3D" id="3.10.580.10">
    <property type="entry name" value="CBS-domain"/>
    <property type="match status" value="1"/>
</dbReference>
<dbReference type="OrthoDB" id="9808528at2"/>
<evidence type="ECO:0000259" key="3">
    <source>
        <dbReference type="PROSITE" id="PS50042"/>
    </source>
</evidence>
<dbReference type="InterPro" id="IPR005105">
    <property type="entry name" value="GlnD_Uridyltrans_N"/>
</dbReference>
<dbReference type="CDD" id="cd00038">
    <property type="entry name" value="CAP_ED"/>
    <property type="match status" value="1"/>
</dbReference>
<gene>
    <name evidence="5" type="ORF">DFQ59_101888</name>
</gene>
<keyword evidence="1" id="KW-0677">Repeat</keyword>
<dbReference type="SMART" id="SM00100">
    <property type="entry name" value="cNMP"/>
    <property type="match status" value="1"/>
</dbReference>
<dbReference type="AlphaFoldDB" id="A0A369CHM2"/>
<evidence type="ECO:0000259" key="4">
    <source>
        <dbReference type="PROSITE" id="PS51371"/>
    </source>
</evidence>
<dbReference type="SUPFAM" id="SSF81301">
    <property type="entry name" value="Nucleotidyltransferase"/>
    <property type="match status" value="1"/>
</dbReference>
<dbReference type="InterPro" id="IPR051462">
    <property type="entry name" value="CBS_domain-containing"/>
</dbReference>
<reference evidence="5 6" key="1">
    <citation type="submission" date="2018-07" db="EMBL/GenBank/DDBJ databases">
        <title>Genomic Encyclopedia of Type Strains, Phase IV (KMG-IV): sequencing the most valuable type-strain genomes for metagenomic binning, comparative biology and taxonomic classification.</title>
        <authorList>
            <person name="Goeker M."/>
        </authorList>
    </citation>
    <scope>NUCLEOTIDE SEQUENCE [LARGE SCALE GENOMIC DNA]</scope>
    <source>
        <strain evidence="5 6">DSM 26407</strain>
    </source>
</reference>
<evidence type="ECO:0000313" key="5">
    <source>
        <dbReference type="EMBL" id="RCX33582.1"/>
    </source>
</evidence>
<dbReference type="SUPFAM" id="SSF54631">
    <property type="entry name" value="CBS-domain pair"/>
    <property type="match status" value="1"/>
</dbReference>
<dbReference type="InterPro" id="IPR046342">
    <property type="entry name" value="CBS_dom_sf"/>
</dbReference>
<name>A0A369CHM2_9GAMM</name>
<dbReference type="EMBL" id="QPJY01000001">
    <property type="protein sequence ID" value="RCX33582.1"/>
    <property type="molecule type" value="Genomic_DNA"/>
</dbReference>
<dbReference type="Gene3D" id="2.60.120.10">
    <property type="entry name" value="Jelly Rolls"/>
    <property type="match status" value="1"/>
</dbReference>
<proteinExistence type="predicted"/>
<dbReference type="InterPro" id="IPR018821">
    <property type="entry name" value="DUF294_put_nucleoTrafse_sb-bd"/>
</dbReference>
<protein>
    <submittedName>
        <fullName evidence="5">CBS domain-containing protein</fullName>
    </submittedName>
</protein>
<dbReference type="PANTHER" id="PTHR48108:SF31">
    <property type="entry name" value="CBS DOMAIN AND CYCLIC NUCLEOTIDE-REGULATED NUCLEOTIDYLTRANSFERASE"/>
    <property type="match status" value="1"/>
</dbReference>
<dbReference type="InterPro" id="IPR000595">
    <property type="entry name" value="cNMP-bd_dom"/>
</dbReference>
<evidence type="ECO:0000256" key="2">
    <source>
        <dbReference type="PROSITE-ProRule" id="PRU00703"/>
    </source>
</evidence>
<feature type="domain" description="Cyclic nucleotide-binding" evidence="3">
    <location>
        <begin position="17"/>
        <end position="115"/>
    </location>
</feature>
<keyword evidence="6" id="KW-1185">Reference proteome</keyword>
<dbReference type="Pfam" id="PF00571">
    <property type="entry name" value="CBS"/>
    <property type="match status" value="2"/>
</dbReference>